<gene>
    <name evidence="5" type="ORF">MNBD_BACTEROID07-1079</name>
</gene>
<dbReference type="PANTHER" id="PTHR11365">
    <property type="entry name" value="5-OXOPROLINASE RELATED"/>
    <property type="match status" value="1"/>
</dbReference>
<keyword evidence="5" id="KW-0378">Hydrolase</keyword>
<feature type="domain" description="Hydantoinase A/oxoprolinase" evidence="2">
    <location>
        <begin position="276"/>
        <end position="551"/>
    </location>
</feature>
<evidence type="ECO:0000256" key="1">
    <source>
        <dbReference type="ARBA" id="ARBA00010403"/>
    </source>
</evidence>
<evidence type="ECO:0000259" key="3">
    <source>
        <dbReference type="Pfam" id="PF02538"/>
    </source>
</evidence>
<evidence type="ECO:0000259" key="4">
    <source>
        <dbReference type="Pfam" id="PF05378"/>
    </source>
</evidence>
<dbReference type="InterPro" id="IPR003692">
    <property type="entry name" value="Hydantoinase_B"/>
</dbReference>
<feature type="non-terminal residue" evidence="5">
    <location>
        <position position="985"/>
    </location>
</feature>
<dbReference type="PANTHER" id="PTHR11365:SF23">
    <property type="entry name" value="HYPOTHETICAL 5-OXOPROLINASE (EUROFUNG)-RELATED"/>
    <property type="match status" value="1"/>
</dbReference>
<reference evidence="5" key="1">
    <citation type="submission" date="2018-06" db="EMBL/GenBank/DDBJ databases">
        <authorList>
            <person name="Zhirakovskaya E."/>
        </authorList>
    </citation>
    <scope>NUCLEOTIDE SEQUENCE</scope>
</reference>
<evidence type="ECO:0000259" key="2">
    <source>
        <dbReference type="Pfam" id="PF01968"/>
    </source>
</evidence>
<dbReference type="GO" id="GO:0006749">
    <property type="term" value="P:glutathione metabolic process"/>
    <property type="evidence" value="ECO:0007669"/>
    <property type="project" value="TreeGrafter"/>
</dbReference>
<proteinExistence type="inferred from homology"/>
<organism evidence="5">
    <name type="scientific">hydrothermal vent metagenome</name>
    <dbReference type="NCBI Taxonomy" id="652676"/>
    <lineage>
        <taxon>unclassified sequences</taxon>
        <taxon>metagenomes</taxon>
        <taxon>ecological metagenomes</taxon>
    </lineage>
</organism>
<accession>A0A3B0VFC9</accession>
<name>A0A3B0VFC9_9ZZZZ</name>
<dbReference type="GO" id="GO:0017168">
    <property type="term" value="F:5-oxoprolinase (ATP-hydrolyzing) activity"/>
    <property type="evidence" value="ECO:0007669"/>
    <property type="project" value="UniProtKB-EC"/>
</dbReference>
<dbReference type="InterPro" id="IPR008040">
    <property type="entry name" value="Hydant_A_N"/>
</dbReference>
<comment type="similarity">
    <text evidence="1">Belongs to the oxoprolinase family.</text>
</comment>
<dbReference type="Pfam" id="PF02538">
    <property type="entry name" value="Hydantoinase_B"/>
    <property type="match status" value="1"/>
</dbReference>
<protein>
    <submittedName>
        <fullName evidence="5">5-oxoprolinase, HyuA-like domain / 5-oxoprolinase, HyuB-like domain</fullName>
        <ecNumber evidence="5">3.5.2.9</ecNumber>
    </submittedName>
</protein>
<dbReference type="EC" id="3.5.2.9" evidence="5"/>
<sequence length="985" mass="108081">MKKPFYEIFIDIGGTFTDVVAYDDKQRVYRLKILSKGSLRGKIISRTGERTYLVEENWYLEKDILKEFSFALLQKPDDVLKVETFDVRKKLLTLNREIGLSGNPNNRVFEIKTGEEAPVLAARMITQTGLGAVFPPMHMRLGTTKGTNALLESKGAKSVLFTTKGFGDLLKIGTQQRPRIFSLKIPEPTVLPEKIIEIDERIAADGTVLRSLSVKDYEAEAERLQKEGFTSASIAFLHSWKNPDHENRFRQFLEEKGFLYVSASSGLSPLIKILERTQTTTVNAYLDPVISDYLNGITAVTGNNLLVMNSAGGLVPADEFTPKDSLLSGPAGGVVGAVSVGRQCGKEKLITFDMGGTSTDVSRYAGRYDYRYEVAFGNAKLFSPALAIETVAAGGGSVCSFDGFKMTVGPESAGAFPGPACYGAGGPLTITDINLLSGRLDVERFGIPVSKDASQQRLEKLLAVIEKQTGRKPETEAVLSGFLSIANELMAGAIRKISVSNGFDPAEYSLLAFGGAGGMHACAIADDLGINQIIVPADAGILSAAGIGNAEREKFAEKQLLQAFEDVKSEIDNLFSNLANQLLSSVPGQGFRVTQKNLFLRFKGQDASLPVEWNGDAADTMAAFRQAYEKLFGHWIENRPVEVESVRVKIKLSNQRKTDKNAGLENESQANPDHFINSFAEENREQIPVFLKDKLETGNIIKGIALITDDKSTTFIDEKWQAKLDVFGNLNLERIQQDKKEKPKKQYETQLELFTNRFKLLAENMGAVLQRTALSVNIKERFDFSCALLDKDGYLVANAPHIPVHLGGLGICVREVLKDFTLSSGDTIVTNHPLYGGSHLPDVTLITPVFETDGERLAFVVNRAHHAEIGGISPGSMPPAATKLSQEGVVISPIWLVKKGEVQWEEMEHILKSGKYPSRAVAENIADLKAALAANLSGKDAFLQMITDYGKKEVLQYMKALREMAARKMRRVMSVFPDGVYSAEE</sequence>
<dbReference type="Pfam" id="PF05378">
    <property type="entry name" value="Hydant_A_N"/>
    <property type="match status" value="2"/>
</dbReference>
<dbReference type="InterPro" id="IPR002821">
    <property type="entry name" value="Hydantoinase_A"/>
</dbReference>
<feature type="domain" description="Hydantoinase/oxoprolinase N-terminal" evidence="4">
    <location>
        <begin position="136"/>
        <end position="256"/>
    </location>
</feature>
<dbReference type="Pfam" id="PF01968">
    <property type="entry name" value="Hydantoinase_A"/>
    <property type="match status" value="1"/>
</dbReference>
<dbReference type="InterPro" id="IPR045079">
    <property type="entry name" value="Oxoprolinase-like"/>
</dbReference>
<feature type="domain" description="Hydantoinase/oxoprolinase N-terminal" evidence="4">
    <location>
        <begin position="8"/>
        <end position="36"/>
    </location>
</feature>
<feature type="domain" description="Hydantoinase B/oxoprolinase" evidence="3">
    <location>
        <begin position="749"/>
        <end position="984"/>
    </location>
</feature>
<evidence type="ECO:0000313" key="5">
    <source>
        <dbReference type="EMBL" id="VAW30494.1"/>
    </source>
</evidence>
<dbReference type="GO" id="GO:0005829">
    <property type="term" value="C:cytosol"/>
    <property type="evidence" value="ECO:0007669"/>
    <property type="project" value="TreeGrafter"/>
</dbReference>
<dbReference type="AlphaFoldDB" id="A0A3B0VFC9"/>
<dbReference type="EMBL" id="UOET01000526">
    <property type="protein sequence ID" value="VAW30494.1"/>
    <property type="molecule type" value="Genomic_DNA"/>
</dbReference>